<dbReference type="InterPro" id="IPR013830">
    <property type="entry name" value="SGNH_hydro"/>
</dbReference>
<dbReference type="GO" id="GO:0004622">
    <property type="term" value="F:phosphatidylcholine lysophospholipase activity"/>
    <property type="evidence" value="ECO:0007669"/>
    <property type="project" value="TreeGrafter"/>
</dbReference>
<sequence length="200" mass="22852">MHVLIFGDSLVRGHKDLEKGGWVTRLRIHYFNNPTERDTSIFESGISGDSTQELLERFDGESKPRHPEVIVFSIGTNDASFIKSEDKMITTQDTFKKNLEKLIELAMEYTKKIVFVGLTRADESKTTPVPWYEDLHYTNSKLDEYDRIIRDVANKEGVAYIDLSEVVDIDDLADGLHPNANGHQKIFEKVKAELETLGYV</sequence>
<evidence type="ECO:0000259" key="1">
    <source>
        <dbReference type="Pfam" id="PF13472"/>
    </source>
</evidence>
<dbReference type="AlphaFoldDB" id="A0A0H4T7K0"/>
<dbReference type="PANTHER" id="PTHR30383:SF5">
    <property type="entry name" value="SGNH HYDROLASE-TYPE ESTERASE DOMAIN-CONTAINING PROTEIN"/>
    <property type="match status" value="1"/>
</dbReference>
<dbReference type="Pfam" id="PF13472">
    <property type="entry name" value="Lipase_GDSL_2"/>
    <property type="match status" value="1"/>
</dbReference>
<feature type="domain" description="SGNH hydrolase-type esterase" evidence="1">
    <location>
        <begin position="5"/>
        <end position="184"/>
    </location>
</feature>
<evidence type="ECO:0000313" key="2">
    <source>
        <dbReference type="EMBL" id="AKQ02422.1"/>
    </source>
</evidence>
<dbReference type="SUPFAM" id="SSF52266">
    <property type="entry name" value="SGNH hydrolase"/>
    <property type="match status" value="1"/>
</dbReference>
<dbReference type="PANTHER" id="PTHR30383">
    <property type="entry name" value="THIOESTERASE 1/PROTEASE 1/LYSOPHOSPHOLIPASE L1"/>
    <property type="match status" value="1"/>
</dbReference>
<dbReference type="InterPro" id="IPR036514">
    <property type="entry name" value="SGNH_hydro_sf"/>
</dbReference>
<protein>
    <recommendedName>
        <fullName evidence="1">SGNH hydrolase-type esterase domain-containing protein</fullName>
    </recommendedName>
</protein>
<dbReference type="Gene3D" id="3.40.50.1110">
    <property type="entry name" value="SGNH hydrolase"/>
    <property type="match status" value="1"/>
</dbReference>
<dbReference type="EMBL" id="KT007000">
    <property type="protein sequence ID" value="AKQ02422.1"/>
    <property type="molecule type" value="Genomic_DNA"/>
</dbReference>
<name>A0A0H4T7K0_9BACT</name>
<dbReference type="InterPro" id="IPR051532">
    <property type="entry name" value="Ester_Hydrolysis_Enzymes"/>
</dbReference>
<organism evidence="2">
    <name type="scientific">uncultured Parcubacteria bacterium Rifle_16ft_4_minimus_37647</name>
    <dbReference type="NCBI Taxonomy" id="1665140"/>
    <lineage>
        <taxon>Bacteria</taxon>
        <taxon>Candidatus Parcubacteria</taxon>
        <taxon>environmental samples</taxon>
    </lineage>
</organism>
<accession>A0A0H4T7K0</accession>
<reference evidence="2" key="1">
    <citation type="journal article" date="2015" name="ISME J.">
        <title>Aquifer environment selects for microbial species cohorts in sediment and groundwater.</title>
        <authorList>
            <person name="Hug L.A."/>
            <person name="Thomas B.C."/>
            <person name="Brown C.T."/>
            <person name="Frischkorn K.R."/>
            <person name="Williams K.H."/>
            <person name="Tringe S.G."/>
            <person name="Banfield J.F."/>
        </authorList>
    </citation>
    <scope>NUCLEOTIDE SEQUENCE</scope>
</reference>
<proteinExistence type="predicted"/>